<dbReference type="EMBL" id="ACKQ02000002">
    <property type="protein sequence ID" value="EFK37366.1"/>
    <property type="molecule type" value="Genomic_DNA"/>
</dbReference>
<organism evidence="1 2">
    <name type="scientific">Chryseobacterium gleum ATCC 35910</name>
    <dbReference type="NCBI Taxonomy" id="525257"/>
    <lineage>
        <taxon>Bacteria</taxon>
        <taxon>Pseudomonadati</taxon>
        <taxon>Bacteroidota</taxon>
        <taxon>Flavobacteriia</taxon>
        <taxon>Flavobacteriales</taxon>
        <taxon>Weeksellaceae</taxon>
        <taxon>Chryseobacterium group</taxon>
        <taxon>Chryseobacterium</taxon>
    </lineage>
</organism>
<sequence>MVDPFTLYAEIKTNRCLKRKPLLREQQRLFDKQCNIVQLLTY</sequence>
<dbReference type="Proteomes" id="UP000002969">
    <property type="component" value="Unassembled WGS sequence"/>
</dbReference>
<name>A0ABP2IU98_CHRGE</name>
<keyword evidence="2" id="KW-1185">Reference proteome</keyword>
<comment type="caution">
    <text evidence="1">The sequence shown here is derived from an EMBL/GenBank/DDBJ whole genome shotgun (WGS) entry which is preliminary data.</text>
</comment>
<protein>
    <submittedName>
        <fullName evidence="1">Uncharacterized protein</fullName>
    </submittedName>
</protein>
<gene>
    <name evidence="1" type="ORF">HMPREF0204_10139</name>
</gene>
<evidence type="ECO:0000313" key="2">
    <source>
        <dbReference type="Proteomes" id="UP000002969"/>
    </source>
</evidence>
<reference evidence="1" key="1">
    <citation type="submission" date="2010-06" db="EMBL/GenBank/DDBJ databases">
        <authorList>
            <person name="Muzny D."/>
            <person name="Qin X."/>
            <person name="Buhay C."/>
            <person name="Dugan-Rocha S."/>
            <person name="Ding Y."/>
            <person name="Chen G."/>
            <person name="Hawes A."/>
            <person name="Holder M."/>
            <person name="Jhangiani S."/>
            <person name="Johnson A."/>
            <person name="Khan Z."/>
            <person name="Li Z."/>
            <person name="Liu W."/>
            <person name="Liu X."/>
            <person name="Perez L."/>
            <person name="Shen H."/>
            <person name="Wang Q."/>
            <person name="Watt J."/>
            <person name="Xi L."/>
            <person name="Xin Y."/>
            <person name="Zhou J."/>
            <person name="Deng J."/>
            <person name="Jiang H."/>
            <person name="Liu Y."/>
            <person name="Qu J."/>
            <person name="Song X.-Z."/>
            <person name="Zhang L."/>
            <person name="Villasana D."/>
            <person name="Johnson A."/>
            <person name="Liu J."/>
            <person name="Liyanage D."/>
            <person name="Lorensuhewa L."/>
            <person name="Robinson T."/>
            <person name="Song A."/>
            <person name="Song B.-B."/>
            <person name="Dinh H."/>
            <person name="Thornton R."/>
            <person name="Coyle M."/>
            <person name="Francisco L."/>
            <person name="Jackson L."/>
            <person name="Javaid M."/>
            <person name="Korchina V."/>
            <person name="Kovar C."/>
            <person name="Mata R."/>
            <person name="Mathew T."/>
            <person name="Ngo R."/>
            <person name="Nguyen L."/>
            <person name="Nguyen N."/>
            <person name="Okwuonu G."/>
            <person name="Ongeri F."/>
            <person name="Pham C."/>
            <person name="Simmons D."/>
            <person name="Wilczek-Boney K."/>
            <person name="Hale W."/>
            <person name="Jakkamsetti A."/>
            <person name="Pham P."/>
            <person name="Ruth R."/>
            <person name="San Lucas F."/>
            <person name="Warren J."/>
            <person name="Zhang J."/>
            <person name="Zhao Z."/>
            <person name="Zhou C."/>
            <person name="Zhu D."/>
            <person name="Lee S."/>
            <person name="Bess C."/>
            <person name="Blankenburg K."/>
            <person name="Forbes L."/>
            <person name="Fu Q."/>
            <person name="Gubbala S."/>
            <person name="Hirani K."/>
            <person name="Jayaseelan J.C."/>
            <person name="Lara F."/>
            <person name="Munidasa M."/>
            <person name="Palculict T."/>
            <person name="Patil S."/>
            <person name="Pu L.-L."/>
            <person name="Saada N."/>
            <person name="Tang L."/>
            <person name="Weissenberger G."/>
            <person name="Zhu Y."/>
            <person name="Hemphill L."/>
            <person name="Shang Y."/>
            <person name="Youmans B."/>
            <person name="Ayvaz T."/>
            <person name="Ross M."/>
            <person name="Santibanez J."/>
            <person name="Aqrawi P."/>
            <person name="Gross S."/>
            <person name="Joshi V."/>
            <person name="Fowler G."/>
            <person name="Nazareth L."/>
            <person name="Reid J."/>
            <person name="Worley K."/>
            <person name="Petrosino J."/>
            <person name="Highlander S."/>
            <person name="Gibbs R."/>
        </authorList>
    </citation>
    <scope>NUCLEOTIDE SEQUENCE [LARGE SCALE GENOMIC DNA]</scope>
    <source>
        <strain evidence="1">ATCC 35910</strain>
    </source>
</reference>
<proteinExistence type="predicted"/>
<accession>A0ABP2IU98</accession>
<evidence type="ECO:0000313" key="1">
    <source>
        <dbReference type="EMBL" id="EFK37366.1"/>
    </source>
</evidence>